<evidence type="ECO:0000313" key="6">
    <source>
        <dbReference type="Proteomes" id="UP000470082"/>
    </source>
</evidence>
<dbReference type="SUPFAM" id="SSF55174">
    <property type="entry name" value="Alpha-L RNA-binding motif"/>
    <property type="match status" value="1"/>
</dbReference>
<dbReference type="Gene3D" id="3.40.50.150">
    <property type="entry name" value="Vaccinia Virus protein VP39"/>
    <property type="match status" value="1"/>
</dbReference>
<dbReference type="GO" id="GO:0032259">
    <property type="term" value="P:methylation"/>
    <property type="evidence" value="ECO:0007669"/>
    <property type="project" value="UniProtKB-KW"/>
</dbReference>
<dbReference type="NCBIfam" id="TIGR00478">
    <property type="entry name" value="tly"/>
    <property type="match status" value="1"/>
</dbReference>
<dbReference type="CDD" id="cd00165">
    <property type="entry name" value="S4"/>
    <property type="match status" value="1"/>
</dbReference>
<dbReference type="Pfam" id="PF01479">
    <property type="entry name" value="S4"/>
    <property type="match status" value="1"/>
</dbReference>
<protein>
    <submittedName>
        <fullName evidence="5">TlyA family RNA methyltransferase</fullName>
    </submittedName>
</protein>
<keyword evidence="5" id="KW-0489">Methyltransferase</keyword>
<comment type="caution">
    <text evidence="5">The sequence shown here is derived from an EMBL/GenBank/DDBJ whole genome shotgun (WGS) entry which is preliminary data.</text>
</comment>
<dbReference type="GO" id="GO:0003723">
    <property type="term" value="F:RNA binding"/>
    <property type="evidence" value="ECO:0007669"/>
    <property type="project" value="UniProtKB-KW"/>
</dbReference>
<dbReference type="PANTHER" id="PTHR32319">
    <property type="entry name" value="BACTERIAL HEMOLYSIN-LIKE PROTEIN"/>
    <property type="match status" value="1"/>
</dbReference>
<feature type="domain" description="RNA-binding S4" evidence="4">
    <location>
        <begin position="1"/>
        <end position="62"/>
    </location>
</feature>
<dbReference type="InterPro" id="IPR002877">
    <property type="entry name" value="RNA_MeTrfase_FtsJ_dom"/>
</dbReference>
<dbReference type="Pfam" id="PF01728">
    <property type="entry name" value="FtsJ"/>
    <property type="match status" value="1"/>
</dbReference>
<sequence length="241" mass="27746">MRLDKACLEHFMTRCKAQDAIKEGRVYVNHKCIRKPSFEVNEKDTIEVLSKEEEFVSRAAYKLKAAFDTFQFSIENQIVLDVGASTGGFTDLCLKKGAKKVYALDVGHLQLAKELEKDDRVIKMEGKNARYLESDWFSDSIDFICMDVSFISCKTILETLFKQLDPFHIAILIKPQFECGPQFLNKQGVLKDKKVQQKIVESIQNYVLTYYKVVHVIPCPITGRSGNQEFILYAKERRSHD</sequence>
<dbReference type="RefSeq" id="WP_154459172.1">
    <property type="nucleotide sequence ID" value="NZ_JAQYTQ010000048.1"/>
</dbReference>
<dbReference type="PANTHER" id="PTHR32319:SF0">
    <property type="entry name" value="BACTERIAL HEMOLYSIN-LIKE PROTEIN"/>
    <property type="match status" value="1"/>
</dbReference>
<dbReference type="EMBL" id="VUMM01000001">
    <property type="protein sequence ID" value="MSS00704.1"/>
    <property type="molecule type" value="Genomic_DNA"/>
</dbReference>
<keyword evidence="1 3" id="KW-0694">RNA-binding</keyword>
<dbReference type="SUPFAM" id="SSF53335">
    <property type="entry name" value="S-adenosyl-L-methionine-dependent methyltransferases"/>
    <property type="match status" value="1"/>
</dbReference>
<accession>A0A7X2N1E4</accession>
<evidence type="ECO:0000256" key="2">
    <source>
        <dbReference type="ARBA" id="ARBA00029460"/>
    </source>
</evidence>
<keyword evidence="5" id="KW-0808">Transferase</keyword>
<dbReference type="InterPro" id="IPR029063">
    <property type="entry name" value="SAM-dependent_MTases_sf"/>
</dbReference>
<dbReference type="InterPro" id="IPR004538">
    <property type="entry name" value="Hemolysin_A/TlyA"/>
</dbReference>
<keyword evidence="6" id="KW-1185">Reference proteome</keyword>
<dbReference type="Proteomes" id="UP000470082">
    <property type="component" value="Unassembled WGS sequence"/>
</dbReference>
<reference evidence="5 6" key="1">
    <citation type="submission" date="2019-08" db="EMBL/GenBank/DDBJ databases">
        <title>In-depth cultivation of the pig gut microbiome towards novel bacterial diversity and tailored functional studies.</title>
        <authorList>
            <person name="Wylensek D."/>
            <person name="Hitch T.C.A."/>
            <person name="Clavel T."/>
        </authorList>
    </citation>
    <scope>NUCLEOTIDE SEQUENCE [LARGE SCALE GENOMIC DNA]</scope>
    <source>
        <strain evidence="5 6">LKV-178-WT-2G</strain>
    </source>
</reference>
<evidence type="ECO:0000313" key="5">
    <source>
        <dbReference type="EMBL" id="MSS00704.1"/>
    </source>
</evidence>
<dbReference type="InterPro" id="IPR002942">
    <property type="entry name" value="S4_RNA-bd"/>
</dbReference>
<dbReference type="PIRSF" id="PIRSF005578">
    <property type="entry name" value="TlyA"/>
    <property type="match status" value="1"/>
</dbReference>
<dbReference type="PROSITE" id="PS50889">
    <property type="entry name" value="S4"/>
    <property type="match status" value="1"/>
</dbReference>
<evidence type="ECO:0000259" key="4">
    <source>
        <dbReference type="SMART" id="SM00363"/>
    </source>
</evidence>
<dbReference type="AlphaFoldDB" id="A0A7X2N1E4"/>
<dbReference type="GO" id="GO:0008168">
    <property type="term" value="F:methyltransferase activity"/>
    <property type="evidence" value="ECO:0007669"/>
    <property type="project" value="UniProtKB-KW"/>
</dbReference>
<dbReference type="InterPro" id="IPR036986">
    <property type="entry name" value="S4_RNA-bd_sf"/>
</dbReference>
<dbReference type="Gene3D" id="3.10.290.10">
    <property type="entry name" value="RNA-binding S4 domain"/>
    <property type="match status" value="1"/>
</dbReference>
<organism evidence="5 6">
    <name type="scientific">Floccifex porci</name>
    <dbReference type="NCBI Taxonomy" id="2606629"/>
    <lineage>
        <taxon>Bacteria</taxon>
        <taxon>Bacillati</taxon>
        <taxon>Bacillota</taxon>
        <taxon>Erysipelotrichia</taxon>
        <taxon>Erysipelotrichales</taxon>
        <taxon>Erysipelotrichaceae</taxon>
        <taxon>Floccifex</taxon>
    </lineage>
</organism>
<dbReference type="InterPro" id="IPR047048">
    <property type="entry name" value="TlyA"/>
</dbReference>
<evidence type="ECO:0000256" key="1">
    <source>
        <dbReference type="ARBA" id="ARBA00022884"/>
    </source>
</evidence>
<proteinExistence type="inferred from homology"/>
<dbReference type="SMART" id="SM00363">
    <property type="entry name" value="S4"/>
    <property type="match status" value="1"/>
</dbReference>
<name>A0A7X2N1E4_9FIRM</name>
<gene>
    <name evidence="5" type="ORF">FYJ50_00985</name>
</gene>
<comment type="similarity">
    <text evidence="2">Belongs to the TlyA family.</text>
</comment>
<evidence type="ECO:0000256" key="3">
    <source>
        <dbReference type="PROSITE-ProRule" id="PRU00182"/>
    </source>
</evidence>
<dbReference type="CDD" id="cd02440">
    <property type="entry name" value="AdoMet_MTases"/>
    <property type="match status" value="1"/>
</dbReference>